<dbReference type="Pfam" id="PF02129">
    <property type="entry name" value="Peptidase_S15"/>
    <property type="match status" value="1"/>
</dbReference>
<evidence type="ECO:0000313" key="3">
    <source>
        <dbReference type="EMBL" id="RFU81410.1"/>
    </source>
</evidence>
<accession>A0A395NZ81</accession>
<dbReference type="PANTHER" id="PTHR47751:SF2">
    <property type="entry name" value="DLTD N-TERMINAL DOMAIN PROTEIN (AFU_ORTHOLOGUE AFUA_8G00380)-RELATED"/>
    <property type="match status" value="1"/>
</dbReference>
<keyword evidence="3" id="KW-0378">Hydrolase</keyword>
<dbReference type="OrthoDB" id="2498029at2759"/>
<gene>
    <name evidence="3" type="ORF">TARUN_796</name>
</gene>
<keyword evidence="4" id="KW-1185">Reference proteome</keyword>
<reference evidence="3 4" key="1">
    <citation type="journal article" date="2018" name="PLoS Pathog.">
        <title>Evolution of structural diversity of trichothecenes, a family of toxins produced by plant pathogenic and entomopathogenic fungi.</title>
        <authorList>
            <person name="Proctor R.H."/>
            <person name="McCormick S.P."/>
            <person name="Kim H.S."/>
            <person name="Cardoza R.E."/>
            <person name="Stanley A.M."/>
            <person name="Lindo L."/>
            <person name="Kelly A."/>
            <person name="Brown D.W."/>
            <person name="Lee T."/>
            <person name="Vaughan M.M."/>
            <person name="Alexander N.J."/>
            <person name="Busman M."/>
            <person name="Gutierrez S."/>
        </authorList>
    </citation>
    <scope>NUCLEOTIDE SEQUENCE [LARGE SCALE GENOMIC DNA]</scope>
    <source>
        <strain evidence="3 4">IBT 40837</strain>
    </source>
</reference>
<comment type="similarity">
    <text evidence="1">Belongs to the polyketide transferase af380 family.</text>
</comment>
<dbReference type="InterPro" id="IPR000383">
    <property type="entry name" value="Xaa-Pro-like_dom"/>
</dbReference>
<dbReference type="Gene3D" id="1.10.10.800">
    <property type="match status" value="1"/>
</dbReference>
<comment type="caution">
    <text evidence="3">The sequence shown here is derived from an EMBL/GenBank/DDBJ whole genome shotgun (WGS) entry which is preliminary data.</text>
</comment>
<evidence type="ECO:0000313" key="4">
    <source>
        <dbReference type="Proteomes" id="UP000266272"/>
    </source>
</evidence>
<feature type="domain" description="Xaa-Pro dipeptidyl-peptidase-like" evidence="2">
    <location>
        <begin position="25"/>
        <end position="272"/>
    </location>
</feature>
<evidence type="ECO:0000256" key="1">
    <source>
        <dbReference type="ARBA" id="ARBA00029464"/>
    </source>
</evidence>
<protein>
    <submittedName>
        <fullName evidence="3">Alpha beta superfamily hydrolase</fullName>
    </submittedName>
</protein>
<dbReference type="SUPFAM" id="SSF53474">
    <property type="entry name" value="alpha/beta-Hydrolases"/>
    <property type="match status" value="1"/>
</dbReference>
<sequence length="301" mass="33884">MSKGTRCDIEFAVVDGVKLRGWLYPTEPKAPTIILTHGFSGLKEQFLDEFGKRFQAAGFTALIYDNRNFGSSDGSPRFEIDPFKQMDDYHDAISYAATLPEVDPNRIAIWGSSYSGGNVIQVAAIDRRVKAVIAQVPFVSGEQQSALYGNLISHVLSDRAKMLHQTDEAPTYMPIIAETLEQAERGEATTVLNQPDAYQYFTNSAERWPTWENKMTIQSLFKFIKNEPQAFIHRISPTPFLMVVAEQDTTVLTSTQLAAYQLAREPKQLHLLRGYGHFDVYSGEAFELNITAQIDFLKKNV</sequence>
<name>A0A395NZ81_TRIAR</name>
<dbReference type="PANTHER" id="PTHR47751">
    <property type="entry name" value="SUPERFAMILY HYDROLASE, PUTATIVE (AFU_ORTHOLOGUE AFUA_2G16580)-RELATED"/>
    <property type="match status" value="1"/>
</dbReference>
<dbReference type="STRING" id="490622.A0A395NZ81"/>
<dbReference type="InterPro" id="IPR051411">
    <property type="entry name" value="Polyketide_trans_af380"/>
</dbReference>
<dbReference type="AlphaFoldDB" id="A0A395NZ81"/>
<dbReference type="EMBL" id="PXOA01000050">
    <property type="protein sequence ID" value="RFU81410.1"/>
    <property type="molecule type" value="Genomic_DNA"/>
</dbReference>
<proteinExistence type="inferred from homology"/>
<evidence type="ECO:0000259" key="2">
    <source>
        <dbReference type="Pfam" id="PF02129"/>
    </source>
</evidence>
<dbReference type="Gene3D" id="3.40.50.1820">
    <property type="entry name" value="alpha/beta hydrolase"/>
    <property type="match status" value="1"/>
</dbReference>
<dbReference type="InterPro" id="IPR029058">
    <property type="entry name" value="AB_hydrolase_fold"/>
</dbReference>
<organism evidence="3 4">
    <name type="scientific">Trichoderma arundinaceum</name>
    <dbReference type="NCBI Taxonomy" id="490622"/>
    <lineage>
        <taxon>Eukaryota</taxon>
        <taxon>Fungi</taxon>
        <taxon>Dikarya</taxon>
        <taxon>Ascomycota</taxon>
        <taxon>Pezizomycotina</taxon>
        <taxon>Sordariomycetes</taxon>
        <taxon>Hypocreomycetidae</taxon>
        <taxon>Hypocreales</taxon>
        <taxon>Hypocreaceae</taxon>
        <taxon>Trichoderma</taxon>
    </lineage>
</organism>
<dbReference type="GO" id="GO:0016787">
    <property type="term" value="F:hydrolase activity"/>
    <property type="evidence" value="ECO:0007669"/>
    <property type="project" value="UniProtKB-KW"/>
</dbReference>
<dbReference type="Proteomes" id="UP000266272">
    <property type="component" value="Unassembled WGS sequence"/>
</dbReference>